<evidence type="ECO:0000313" key="1">
    <source>
        <dbReference type="EMBL" id="KAF6506154.1"/>
    </source>
</evidence>
<reference evidence="1 2" key="1">
    <citation type="journal article" date="2020" name="Nature">
        <title>Six reference-quality genomes reveal evolution of bat adaptations.</title>
        <authorList>
            <person name="Jebb D."/>
            <person name="Huang Z."/>
            <person name="Pippel M."/>
            <person name="Hughes G.M."/>
            <person name="Lavrichenko K."/>
            <person name="Devanna P."/>
            <person name="Winkler S."/>
            <person name="Jermiin L.S."/>
            <person name="Skirmuntt E.C."/>
            <person name="Katzourakis A."/>
            <person name="Burkitt-Gray L."/>
            <person name="Ray D.A."/>
            <person name="Sullivan K.A.M."/>
            <person name="Roscito J.G."/>
            <person name="Kirilenko B.M."/>
            <person name="Davalos L.M."/>
            <person name="Corthals A.P."/>
            <person name="Power M.L."/>
            <person name="Jones G."/>
            <person name="Ransome R.D."/>
            <person name="Dechmann D.K.N."/>
            <person name="Locatelli A.G."/>
            <person name="Puechmaille S.J."/>
            <person name="Fedrigo O."/>
            <person name="Jarvis E.D."/>
            <person name="Hiller M."/>
            <person name="Vernes S.C."/>
            <person name="Myers E.W."/>
            <person name="Teeling E.C."/>
        </authorList>
    </citation>
    <scope>NUCLEOTIDE SEQUENCE [LARGE SCALE GENOMIC DNA]</scope>
    <source>
        <strain evidence="1">MRouAeg1</strain>
        <tissue evidence="1">Muscle</tissue>
    </source>
</reference>
<evidence type="ECO:0000313" key="2">
    <source>
        <dbReference type="Proteomes" id="UP000593571"/>
    </source>
</evidence>
<protein>
    <submittedName>
        <fullName evidence="1">Uncharacterized protein</fullName>
    </submittedName>
</protein>
<proteinExistence type="predicted"/>
<accession>A0A7J8KBE6</accession>
<keyword evidence="2" id="KW-1185">Reference proteome</keyword>
<dbReference type="EMBL" id="JACASE010000001">
    <property type="protein sequence ID" value="KAF6506154.1"/>
    <property type="molecule type" value="Genomic_DNA"/>
</dbReference>
<comment type="caution">
    <text evidence="1">The sequence shown here is derived from an EMBL/GenBank/DDBJ whole genome shotgun (WGS) entry which is preliminary data.</text>
</comment>
<organism evidence="1 2">
    <name type="scientific">Rousettus aegyptiacus</name>
    <name type="common">Egyptian fruit bat</name>
    <name type="synonym">Pteropus aegyptiacus</name>
    <dbReference type="NCBI Taxonomy" id="9407"/>
    <lineage>
        <taxon>Eukaryota</taxon>
        <taxon>Metazoa</taxon>
        <taxon>Chordata</taxon>
        <taxon>Craniata</taxon>
        <taxon>Vertebrata</taxon>
        <taxon>Euteleostomi</taxon>
        <taxon>Mammalia</taxon>
        <taxon>Eutheria</taxon>
        <taxon>Laurasiatheria</taxon>
        <taxon>Chiroptera</taxon>
        <taxon>Yinpterochiroptera</taxon>
        <taxon>Pteropodoidea</taxon>
        <taxon>Pteropodidae</taxon>
        <taxon>Rousettinae</taxon>
        <taxon>Rousettus</taxon>
    </lineage>
</organism>
<dbReference type="Proteomes" id="UP000593571">
    <property type="component" value="Unassembled WGS sequence"/>
</dbReference>
<name>A0A7J8KBE6_ROUAE</name>
<gene>
    <name evidence="1" type="ORF">HJG63_007972</name>
</gene>
<sequence length="121" mass="13843">MNPRIRHDLGTLRYASHTSFKVVVSIHFLCLCPVHISIPPERSFPVSTSFYVAYPIIATELAYNMIVEHEVLQYELLQTHASSSLQTYLHPCPSYLFNQVWRERSVSSCLKMIHSSSTSLS</sequence>
<dbReference type="AlphaFoldDB" id="A0A7J8KBE6"/>